<comment type="similarity">
    <text evidence="4 10">Belongs to the polysaccharide lyase 3 family.</text>
</comment>
<proteinExistence type="inferred from homology"/>
<keyword evidence="7 10" id="KW-0106">Calcium</keyword>
<dbReference type="OrthoDB" id="441042at2759"/>
<keyword evidence="5 10" id="KW-0964">Secreted</keyword>
<name>A0A9P6NBC7_9BASI</name>
<accession>A0A9P6NBC7</accession>
<dbReference type="GO" id="GO:0045490">
    <property type="term" value="P:pectin catabolic process"/>
    <property type="evidence" value="ECO:0007669"/>
    <property type="project" value="TreeGrafter"/>
</dbReference>
<dbReference type="Proteomes" id="UP000886653">
    <property type="component" value="Unassembled WGS sequence"/>
</dbReference>
<comment type="function">
    <text evidence="9 10">Pectinolytic enzyme consist of four classes of enzymes: pectin lyase, polygalacturonase, pectin methylesterase and rhamnogalacturonase. Among pectinolytic enzymes, pectin lyase is the most important in depolymerization of pectin, since it cleaves internal glycosidic bonds of highly methylated pectins. Favors pectate, the anion, over pectin, the methyl ester.</text>
</comment>
<evidence type="ECO:0000256" key="9">
    <source>
        <dbReference type="ARBA" id="ARBA00025679"/>
    </source>
</evidence>
<evidence type="ECO:0000256" key="2">
    <source>
        <dbReference type="ARBA" id="ARBA00001913"/>
    </source>
</evidence>
<evidence type="ECO:0000313" key="12">
    <source>
        <dbReference type="Proteomes" id="UP000886653"/>
    </source>
</evidence>
<evidence type="ECO:0000256" key="5">
    <source>
        <dbReference type="ARBA" id="ARBA00022525"/>
    </source>
</evidence>
<evidence type="ECO:0000256" key="6">
    <source>
        <dbReference type="ARBA" id="ARBA00022729"/>
    </source>
</evidence>
<protein>
    <recommendedName>
        <fullName evidence="10">Pectate lyase</fullName>
        <ecNumber evidence="10">4.2.2.2</ecNumber>
    </recommendedName>
</protein>
<dbReference type="SUPFAM" id="SSF51126">
    <property type="entry name" value="Pectin lyase-like"/>
    <property type="match status" value="1"/>
</dbReference>
<dbReference type="GO" id="GO:0030570">
    <property type="term" value="F:pectate lyase activity"/>
    <property type="evidence" value="ECO:0007669"/>
    <property type="project" value="UniProtKB-UniRule"/>
</dbReference>
<evidence type="ECO:0000256" key="7">
    <source>
        <dbReference type="ARBA" id="ARBA00022837"/>
    </source>
</evidence>
<dbReference type="EMBL" id="MU167318">
    <property type="protein sequence ID" value="KAG0143475.1"/>
    <property type="molecule type" value="Genomic_DNA"/>
</dbReference>
<keyword evidence="6" id="KW-0732">Signal</keyword>
<gene>
    <name evidence="11" type="ORF">CROQUDRAFT_96250</name>
</gene>
<comment type="catalytic activity">
    <reaction evidence="1 10">
        <text>Eliminative cleavage of (1-&gt;4)-alpha-D-galacturonan to give oligosaccharides with 4-deoxy-alpha-D-galact-4-enuronosyl groups at their non-reducing ends.</text>
        <dbReference type="EC" id="4.2.2.2"/>
    </reaction>
</comment>
<keyword evidence="12" id="KW-1185">Reference proteome</keyword>
<dbReference type="GO" id="GO:0005576">
    <property type="term" value="C:extracellular region"/>
    <property type="evidence" value="ECO:0007669"/>
    <property type="project" value="UniProtKB-SubCell"/>
</dbReference>
<dbReference type="PANTHER" id="PTHR33407">
    <property type="entry name" value="PECTATE LYASE F-RELATED"/>
    <property type="match status" value="1"/>
</dbReference>
<dbReference type="AlphaFoldDB" id="A0A9P6NBC7"/>
<organism evidence="11 12">
    <name type="scientific">Cronartium quercuum f. sp. fusiforme G11</name>
    <dbReference type="NCBI Taxonomy" id="708437"/>
    <lineage>
        <taxon>Eukaryota</taxon>
        <taxon>Fungi</taxon>
        <taxon>Dikarya</taxon>
        <taxon>Basidiomycota</taxon>
        <taxon>Pucciniomycotina</taxon>
        <taxon>Pucciniomycetes</taxon>
        <taxon>Pucciniales</taxon>
        <taxon>Coleosporiaceae</taxon>
        <taxon>Cronartium</taxon>
    </lineage>
</organism>
<comment type="subcellular location">
    <subcellularLocation>
        <location evidence="3 10">Secreted</location>
    </subcellularLocation>
</comment>
<reference evidence="11" key="1">
    <citation type="submission" date="2013-11" db="EMBL/GenBank/DDBJ databases">
        <title>Genome sequence of the fusiform rust pathogen reveals effectors for host alternation and coevolution with pine.</title>
        <authorList>
            <consortium name="DOE Joint Genome Institute"/>
            <person name="Smith K."/>
            <person name="Pendleton A."/>
            <person name="Kubisiak T."/>
            <person name="Anderson C."/>
            <person name="Salamov A."/>
            <person name="Aerts A."/>
            <person name="Riley R."/>
            <person name="Clum A."/>
            <person name="Lindquist E."/>
            <person name="Ence D."/>
            <person name="Campbell M."/>
            <person name="Kronenberg Z."/>
            <person name="Feau N."/>
            <person name="Dhillon B."/>
            <person name="Hamelin R."/>
            <person name="Burleigh J."/>
            <person name="Smith J."/>
            <person name="Yandell M."/>
            <person name="Nelson C."/>
            <person name="Grigoriev I."/>
            <person name="Davis J."/>
        </authorList>
    </citation>
    <scope>NUCLEOTIDE SEQUENCE</scope>
    <source>
        <strain evidence="11">G11</strain>
    </source>
</reference>
<sequence length="255" mass="27039">MSRLQHPSHIISNRDVSHAPKVSPYAPNGLDCSVYIKDPATECVIPEISETITVSSPTRVVAGQTFDCKLAKYQHVDTSCNLEVEQGASSAVFILEEGATLMNCFLGFSQESVHCPGECKIQNSHWLQVCDDAMMFHQPKGVSTISGCSFSNAGNKAVQFNGAGNINIENTCFYNVDIGYRSCGTGCTGASSEARSVSFKDIQIRGVNTLAGFNHKAGDTVTIGSTTGSPAKVMCKDKAQQVAAGKLPVGCTISS</sequence>
<dbReference type="PANTHER" id="PTHR33407:SF9">
    <property type="entry name" value="PECTATE LYASE F-RELATED"/>
    <property type="match status" value="1"/>
</dbReference>
<evidence type="ECO:0000256" key="8">
    <source>
        <dbReference type="ARBA" id="ARBA00023239"/>
    </source>
</evidence>
<evidence type="ECO:0000256" key="10">
    <source>
        <dbReference type="RuleBase" id="RU367009"/>
    </source>
</evidence>
<evidence type="ECO:0000256" key="4">
    <source>
        <dbReference type="ARBA" id="ARBA00006463"/>
    </source>
</evidence>
<evidence type="ECO:0000256" key="1">
    <source>
        <dbReference type="ARBA" id="ARBA00000695"/>
    </source>
</evidence>
<dbReference type="EC" id="4.2.2.2" evidence="10"/>
<keyword evidence="8 10" id="KW-0456">Lyase</keyword>
<comment type="caution">
    <text evidence="11">The sequence shown here is derived from an EMBL/GenBank/DDBJ whole genome shotgun (WGS) entry which is preliminary data.</text>
</comment>
<evidence type="ECO:0000313" key="11">
    <source>
        <dbReference type="EMBL" id="KAG0143475.1"/>
    </source>
</evidence>
<dbReference type="Gene3D" id="2.160.20.10">
    <property type="entry name" value="Single-stranded right-handed beta-helix, Pectin lyase-like"/>
    <property type="match status" value="1"/>
</dbReference>
<dbReference type="InterPro" id="IPR012334">
    <property type="entry name" value="Pectin_lyas_fold"/>
</dbReference>
<dbReference type="Pfam" id="PF03211">
    <property type="entry name" value="Pectate_lyase"/>
    <property type="match status" value="1"/>
</dbReference>
<dbReference type="InterPro" id="IPR011050">
    <property type="entry name" value="Pectin_lyase_fold/virulence"/>
</dbReference>
<dbReference type="InterPro" id="IPR004898">
    <property type="entry name" value="Pectate_lyase_PlyH/PlyE-like"/>
</dbReference>
<evidence type="ECO:0000256" key="3">
    <source>
        <dbReference type="ARBA" id="ARBA00004613"/>
    </source>
</evidence>
<comment type="cofactor">
    <cofactor evidence="2 10">
        <name>Ca(2+)</name>
        <dbReference type="ChEBI" id="CHEBI:29108"/>
    </cofactor>
</comment>